<protein>
    <submittedName>
        <fullName evidence="2">Uncharacterized protein</fullName>
    </submittedName>
</protein>
<evidence type="ECO:0000256" key="1">
    <source>
        <dbReference type="SAM" id="MobiDB-lite"/>
    </source>
</evidence>
<reference evidence="2 3" key="2">
    <citation type="journal article" date="2017" name="Front. Plant Sci.">
        <title>Gene Classification and Mining of Molecular Markers Useful in Red Clover (Trifolium pratense) Breeding.</title>
        <authorList>
            <person name="Istvanek J."/>
            <person name="Dluhosova J."/>
            <person name="Dluhos P."/>
            <person name="Patkova L."/>
            <person name="Nedelnik J."/>
            <person name="Repkova J."/>
        </authorList>
    </citation>
    <scope>NUCLEOTIDE SEQUENCE [LARGE SCALE GENOMIC DNA]</scope>
    <source>
        <strain evidence="3">cv. Tatra</strain>
        <tissue evidence="2">Young leaves</tissue>
    </source>
</reference>
<organism evidence="2 3">
    <name type="scientific">Trifolium pratense</name>
    <name type="common">Red clover</name>
    <dbReference type="NCBI Taxonomy" id="57577"/>
    <lineage>
        <taxon>Eukaryota</taxon>
        <taxon>Viridiplantae</taxon>
        <taxon>Streptophyta</taxon>
        <taxon>Embryophyta</taxon>
        <taxon>Tracheophyta</taxon>
        <taxon>Spermatophyta</taxon>
        <taxon>Magnoliopsida</taxon>
        <taxon>eudicotyledons</taxon>
        <taxon>Gunneridae</taxon>
        <taxon>Pentapetalae</taxon>
        <taxon>rosids</taxon>
        <taxon>fabids</taxon>
        <taxon>Fabales</taxon>
        <taxon>Fabaceae</taxon>
        <taxon>Papilionoideae</taxon>
        <taxon>50 kb inversion clade</taxon>
        <taxon>NPAAA clade</taxon>
        <taxon>Hologalegina</taxon>
        <taxon>IRL clade</taxon>
        <taxon>Trifolieae</taxon>
        <taxon>Trifolium</taxon>
    </lineage>
</organism>
<name>A0A2K3PBB0_TRIPR</name>
<evidence type="ECO:0000313" key="3">
    <source>
        <dbReference type="Proteomes" id="UP000236291"/>
    </source>
</evidence>
<sequence length="65" mass="7276">MTTRTSSWMEGETVLGPHPGSSFKLDGTRPRGEVHVGNMRVDVYEQGHVLLGCPRRPSRRDLSQL</sequence>
<dbReference type="EMBL" id="ASHM01005354">
    <property type="protein sequence ID" value="PNY12534.1"/>
    <property type="molecule type" value="Genomic_DNA"/>
</dbReference>
<proteinExistence type="predicted"/>
<dbReference type="Proteomes" id="UP000236291">
    <property type="component" value="Unassembled WGS sequence"/>
</dbReference>
<evidence type="ECO:0000313" key="2">
    <source>
        <dbReference type="EMBL" id="PNY12534.1"/>
    </source>
</evidence>
<feature type="region of interest" description="Disordered" evidence="1">
    <location>
        <begin position="1"/>
        <end position="31"/>
    </location>
</feature>
<comment type="caution">
    <text evidence="2">The sequence shown here is derived from an EMBL/GenBank/DDBJ whole genome shotgun (WGS) entry which is preliminary data.</text>
</comment>
<accession>A0A2K3PBB0</accession>
<reference evidence="2 3" key="1">
    <citation type="journal article" date="2014" name="Am. J. Bot.">
        <title>Genome assembly and annotation for red clover (Trifolium pratense; Fabaceae).</title>
        <authorList>
            <person name="Istvanek J."/>
            <person name="Jaros M."/>
            <person name="Krenek A."/>
            <person name="Repkova J."/>
        </authorList>
    </citation>
    <scope>NUCLEOTIDE SEQUENCE [LARGE SCALE GENOMIC DNA]</scope>
    <source>
        <strain evidence="3">cv. Tatra</strain>
        <tissue evidence="2">Young leaves</tissue>
    </source>
</reference>
<gene>
    <name evidence="2" type="ORF">L195_g009165</name>
</gene>
<dbReference type="AlphaFoldDB" id="A0A2K3PBB0"/>